<dbReference type="EMBL" id="AYKG01000010">
    <property type="protein sequence ID" value="ROO30737.1"/>
    <property type="molecule type" value="Genomic_DNA"/>
</dbReference>
<evidence type="ECO:0000256" key="1">
    <source>
        <dbReference type="SAM" id="SignalP"/>
    </source>
</evidence>
<evidence type="ECO:0000313" key="3">
    <source>
        <dbReference type="Proteomes" id="UP000285310"/>
    </source>
</evidence>
<proteinExistence type="predicted"/>
<sequence length="120" mass="12480">MKKTALIASLATGALVLPGMAQALDKEDFTTTASTAATTAYIVGKDDNDLVKARDFADSEAVALARESAQGGGEHVASLAELLGENPNQFGAWMQNNYSALYDTEASANLVDRIAALKTG</sequence>
<gene>
    <name evidence="2" type="ORF">SAJA_04385</name>
</gene>
<reference evidence="2 3" key="1">
    <citation type="submission" date="2013-10" db="EMBL/GenBank/DDBJ databases">
        <title>Salinisphaera japonica YTM-1 Genome Sequencing.</title>
        <authorList>
            <person name="Lai Q."/>
            <person name="Li C."/>
            <person name="Shao Z."/>
        </authorList>
    </citation>
    <scope>NUCLEOTIDE SEQUENCE [LARGE SCALE GENOMIC DNA]</scope>
    <source>
        <strain evidence="2 3">YTM-1</strain>
    </source>
</reference>
<feature type="signal peptide" evidence="1">
    <location>
        <begin position="1"/>
        <end position="23"/>
    </location>
</feature>
<feature type="chain" id="PRO_5019029215" evidence="1">
    <location>
        <begin position="24"/>
        <end position="120"/>
    </location>
</feature>
<dbReference type="Proteomes" id="UP000285310">
    <property type="component" value="Unassembled WGS sequence"/>
</dbReference>
<name>A0A423PYN9_9GAMM</name>
<organism evidence="2 3">
    <name type="scientific">Salinisphaera japonica YTM-1</name>
    <dbReference type="NCBI Taxonomy" id="1209778"/>
    <lineage>
        <taxon>Bacteria</taxon>
        <taxon>Pseudomonadati</taxon>
        <taxon>Pseudomonadota</taxon>
        <taxon>Gammaproteobacteria</taxon>
        <taxon>Salinisphaerales</taxon>
        <taxon>Salinisphaeraceae</taxon>
        <taxon>Salinisphaera</taxon>
    </lineage>
</organism>
<accession>A0A423PYN9</accession>
<keyword evidence="1" id="KW-0732">Signal</keyword>
<evidence type="ECO:0000313" key="2">
    <source>
        <dbReference type="EMBL" id="ROO30737.1"/>
    </source>
</evidence>
<keyword evidence="3" id="KW-1185">Reference proteome</keyword>
<comment type="caution">
    <text evidence="2">The sequence shown here is derived from an EMBL/GenBank/DDBJ whole genome shotgun (WGS) entry which is preliminary data.</text>
</comment>
<dbReference type="OrthoDB" id="7067931at2"/>
<dbReference type="RefSeq" id="WP_123657425.1">
    <property type="nucleotide sequence ID" value="NZ_AYKG01000010.1"/>
</dbReference>
<protein>
    <submittedName>
        <fullName evidence="2">Uncharacterized protein</fullName>
    </submittedName>
</protein>
<dbReference type="InParanoid" id="A0A423PYN9"/>
<dbReference type="Pfam" id="PF11220">
    <property type="entry name" value="DUF3015"/>
    <property type="match status" value="1"/>
</dbReference>
<dbReference type="InterPro" id="IPR021383">
    <property type="entry name" value="DUF3015"/>
</dbReference>
<dbReference type="AlphaFoldDB" id="A0A423PYN9"/>